<dbReference type="OrthoDB" id="5599753at2759"/>
<gene>
    <name evidence="11" type="primary">LOC118409644</name>
</gene>
<dbReference type="KEGG" id="bfo:118409644"/>
<protein>
    <submittedName>
        <fullName evidence="11">Lipopolysaccharide-induced tumor necrosis factor-alpha factor homolog</fullName>
    </submittedName>
</protein>
<dbReference type="GO" id="GO:0008270">
    <property type="term" value="F:zinc ion binding"/>
    <property type="evidence" value="ECO:0000318"/>
    <property type="project" value="GO_Central"/>
</dbReference>
<organism evidence="10 11">
    <name type="scientific">Branchiostoma floridae</name>
    <name type="common">Florida lancelet</name>
    <name type="synonym">Amphioxus</name>
    <dbReference type="NCBI Taxonomy" id="7739"/>
    <lineage>
        <taxon>Eukaryota</taxon>
        <taxon>Metazoa</taxon>
        <taxon>Chordata</taxon>
        <taxon>Cephalochordata</taxon>
        <taxon>Leptocardii</taxon>
        <taxon>Amphioxiformes</taxon>
        <taxon>Branchiostomatidae</taxon>
        <taxon>Branchiostoma</taxon>
    </lineage>
</organism>
<dbReference type="RefSeq" id="XP_035666705.1">
    <property type="nucleotide sequence ID" value="XM_035810812.1"/>
</dbReference>
<evidence type="ECO:0000256" key="2">
    <source>
        <dbReference type="ARBA" id="ARBA00004481"/>
    </source>
</evidence>
<dbReference type="OMA" id="LPYCCNS"/>
<evidence type="ECO:0000256" key="3">
    <source>
        <dbReference type="ARBA" id="ARBA00004630"/>
    </source>
</evidence>
<evidence type="ECO:0000256" key="8">
    <source>
        <dbReference type="SAM" id="Phobius"/>
    </source>
</evidence>
<dbReference type="PANTHER" id="PTHR23292:SF6">
    <property type="entry name" value="FI16602P1-RELATED"/>
    <property type="match status" value="1"/>
</dbReference>
<name>A0A9J7KMG5_BRAFL</name>
<dbReference type="PANTHER" id="PTHR23292">
    <property type="entry name" value="LIPOPOLYSACCHARIDE-INDUCED TUMOR NECROSIS FACTOR-ALPHA FACTOR"/>
    <property type="match status" value="1"/>
</dbReference>
<dbReference type="AlphaFoldDB" id="A0A9J7KMG5"/>
<dbReference type="GO" id="GO:0005634">
    <property type="term" value="C:nucleus"/>
    <property type="evidence" value="ECO:0000318"/>
    <property type="project" value="GO_Central"/>
</dbReference>
<keyword evidence="5" id="KW-0479">Metal-binding</keyword>
<proteinExistence type="inferred from homology"/>
<evidence type="ECO:0000313" key="10">
    <source>
        <dbReference type="Proteomes" id="UP000001554"/>
    </source>
</evidence>
<keyword evidence="8" id="KW-1133">Transmembrane helix</keyword>
<comment type="similarity">
    <text evidence="4">Belongs to the CDIP1/LITAF family.</text>
</comment>
<keyword evidence="7 8" id="KW-0472">Membrane</keyword>
<reference evidence="10" key="1">
    <citation type="journal article" date="2020" name="Nat. Ecol. Evol.">
        <title>Deeply conserved synteny resolves early events in vertebrate evolution.</title>
        <authorList>
            <person name="Simakov O."/>
            <person name="Marletaz F."/>
            <person name="Yue J.X."/>
            <person name="O'Connell B."/>
            <person name="Jenkins J."/>
            <person name="Brandt A."/>
            <person name="Calef R."/>
            <person name="Tung C.H."/>
            <person name="Huang T.K."/>
            <person name="Schmutz J."/>
            <person name="Satoh N."/>
            <person name="Yu J.K."/>
            <person name="Putnam N.H."/>
            <person name="Green R.E."/>
            <person name="Rokhsar D.S."/>
        </authorList>
    </citation>
    <scope>NUCLEOTIDE SEQUENCE [LARGE SCALE GENOMIC DNA]</scope>
    <source>
        <strain evidence="10">S238N-H82</strain>
    </source>
</reference>
<reference evidence="11" key="2">
    <citation type="submission" date="2025-08" db="UniProtKB">
        <authorList>
            <consortium name="RefSeq"/>
        </authorList>
    </citation>
    <scope>IDENTIFICATION</scope>
    <source>
        <strain evidence="11">S238N-H82</strain>
        <tissue evidence="11">Testes</tissue>
    </source>
</reference>
<keyword evidence="8" id="KW-0812">Transmembrane</keyword>
<evidence type="ECO:0000256" key="7">
    <source>
        <dbReference type="ARBA" id="ARBA00023136"/>
    </source>
</evidence>
<sequence length="125" mass="13549">MAQTASTPYPVAASSVTQVTVFSQDTPANIPPAPPNLPVSGPQDQQEFGDAPVVMMCPHCQIRIVTSIRYVKGNLVYATSLFLFMSLIPWVVCGCFIPLGLRSMKDVEHCCPNCGSQLGTYKRLT</sequence>
<dbReference type="PROSITE" id="PS51837">
    <property type="entry name" value="LITAF"/>
    <property type="match status" value="1"/>
</dbReference>
<keyword evidence="6" id="KW-0862">Zinc</keyword>
<feature type="domain" description="LITAF" evidence="9">
    <location>
        <begin position="35"/>
        <end position="123"/>
    </location>
</feature>
<dbReference type="Proteomes" id="UP000001554">
    <property type="component" value="Chromosome 2"/>
</dbReference>
<accession>A0A9J7KMG5</accession>
<dbReference type="GeneID" id="118409644"/>
<evidence type="ECO:0000256" key="4">
    <source>
        <dbReference type="ARBA" id="ARBA00005975"/>
    </source>
</evidence>
<evidence type="ECO:0000256" key="6">
    <source>
        <dbReference type="ARBA" id="ARBA00022833"/>
    </source>
</evidence>
<evidence type="ECO:0000256" key="1">
    <source>
        <dbReference type="ARBA" id="ARBA00004414"/>
    </source>
</evidence>
<dbReference type="GO" id="GO:0098574">
    <property type="term" value="C:cytoplasmic side of lysosomal membrane"/>
    <property type="evidence" value="ECO:0000318"/>
    <property type="project" value="GO_Central"/>
</dbReference>
<dbReference type="SMART" id="SM00714">
    <property type="entry name" value="LITAF"/>
    <property type="match status" value="1"/>
</dbReference>
<dbReference type="InterPro" id="IPR037519">
    <property type="entry name" value="LITAF_fam"/>
</dbReference>
<dbReference type="Pfam" id="PF10601">
    <property type="entry name" value="zf-LITAF-like"/>
    <property type="match status" value="1"/>
</dbReference>
<keyword evidence="10" id="KW-1185">Reference proteome</keyword>
<evidence type="ECO:0000313" key="11">
    <source>
        <dbReference type="RefSeq" id="XP_035666705.1"/>
    </source>
</evidence>
<comment type="subcellular location">
    <subcellularLocation>
        <location evidence="2">Endosome membrane</location>
        <topology evidence="2">Peripheral membrane protein</topology>
    </subcellularLocation>
    <subcellularLocation>
        <location evidence="1">Late endosome membrane</location>
    </subcellularLocation>
    <subcellularLocation>
        <location evidence="3">Lysosome membrane</location>
        <topology evidence="3">Peripheral membrane protein</topology>
        <orientation evidence="3">Cytoplasmic side</orientation>
    </subcellularLocation>
</comment>
<evidence type="ECO:0000256" key="5">
    <source>
        <dbReference type="ARBA" id="ARBA00022723"/>
    </source>
</evidence>
<feature type="transmembrane region" description="Helical" evidence="8">
    <location>
        <begin position="75"/>
        <end position="99"/>
    </location>
</feature>
<dbReference type="InterPro" id="IPR006629">
    <property type="entry name" value="LITAF"/>
</dbReference>
<dbReference type="GO" id="GO:0098560">
    <property type="term" value="C:cytoplasmic side of late endosome membrane"/>
    <property type="evidence" value="ECO:0000318"/>
    <property type="project" value="GO_Central"/>
</dbReference>
<evidence type="ECO:0000259" key="9">
    <source>
        <dbReference type="PROSITE" id="PS51837"/>
    </source>
</evidence>